<evidence type="ECO:0000259" key="4">
    <source>
        <dbReference type="PROSITE" id="PS01031"/>
    </source>
</evidence>
<dbReference type="Gene3D" id="2.60.40.790">
    <property type="match status" value="1"/>
</dbReference>
<dbReference type="AlphaFoldDB" id="A0AAP0SC09"/>
<accession>A0AAP0SC09</accession>
<dbReference type="PROSITE" id="PS01031">
    <property type="entry name" value="SHSP"/>
    <property type="match status" value="1"/>
</dbReference>
<dbReference type="InterPro" id="IPR008978">
    <property type="entry name" value="HSP20-like_chaperone"/>
</dbReference>
<dbReference type="PANTHER" id="PTHR11527">
    <property type="entry name" value="HEAT-SHOCK PROTEIN 20 FAMILY MEMBER"/>
    <property type="match status" value="1"/>
</dbReference>
<organism evidence="5 6">
    <name type="scientific">Liquidambar formosana</name>
    <name type="common">Formosan gum</name>
    <dbReference type="NCBI Taxonomy" id="63359"/>
    <lineage>
        <taxon>Eukaryota</taxon>
        <taxon>Viridiplantae</taxon>
        <taxon>Streptophyta</taxon>
        <taxon>Embryophyta</taxon>
        <taxon>Tracheophyta</taxon>
        <taxon>Spermatophyta</taxon>
        <taxon>Magnoliopsida</taxon>
        <taxon>eudicotyledons</taxon>
        <taxon>Gunneridae</taxon>
        <taxon>Pentapetalae</taxon>
        <taxon>Saxifragales</taxon>
        <taxon>Altingiaceae</taxon>
        <taxon>Liquidambar</taxon>
    </lineage>
</organism>
<gene>
    <name evidence="5" type="ORF">L1049_019899</name>
</gene>
<evidence type="ECO:0000256" key="1">
    <source>
        <dbReference type="ARBA" id="ARBA00023016"/>
    </source>
</evidence>
<evidence type="ECO:0000256" key="3">
    <source>
        <dbReference type="RuleBase" id="RU003616"/>
    </source>
</evidence>
<keyword evidence="1" id="KW-0346">Stress response</keyword>
<dbReference type="InterPro" id="IPR002068">
    <property type="entry name" value="A-crystallin/Hsp20_dom"/>
</dbReference>
<evidence type="ECO:0000313" key="6">
    <source>
        <dbReference type="Proteomes" id="UP001415857"/>
    </source>
</evidence>
<reference evidence="5 6" key="1">
    <citation type="journal article" date="2024" name="Plant J.">
        <title>Genome sequences and population genomics reveal climatic adaptation and genomic divergence between two closely related sweetgum species.</title>
        <authorList>
            <person name="Xu W.Q."/>
            <person name="Ren C.Q."/>
            <person name="Zhang X.Y."/>
            <person name="Comes H.P."/>
            <person name="Liu X.H."/>
            <person name="Li Y.G."/>
            <person name="Kettle C.J."/>
            <person name="Jalonen R."/>
            <person name="Gaisberger H."/>
            <person name="Ma Y.Z."/>
            <person name="Qiu Y.X."/>
        </authorList>
    </citation>
    <scope>NUCLEOTIDE SEQUENCE [LARGE SCALE GENOMIC DNA]</scope>
    <source>
        <strain evidence="5">Hangzhou</strain>
    </source>
</reference>
<dbReference type="EMBL" id="JBBPBK010000001">
    <property type="protein sequence ID" value="KAK9291947.1"/>
    <property type="molecule type" value="Genomic_DNA"/>
</dbReference>
<keyword evidence="6" id="KW-1185">Reference proteome</keyword>
<dbReference type="Pfam" id="PF00011">
    <property type="entry name" value="HSP20"/>
    <property type="match status" value="1"/>
</dbReference>
<name>A0AAP0SC09_LIQFO</name>
<dbReference type="Proteomes" id="UP001415857">
    <property type="component" value="Unassembled WGS sequence"/>
</dbReference>
<proteinExistence type="inferred from homology"/>
<evidence type="ECO:0000256" key="2">
    <source>
        <dbReference type="PROSITE-ProRule" id="PRU00285"/>
    </source>
</evidence>
<sequence length="64" mass="7246">MGERGRERRKKGKRGIKGISRETASFEHANIDWKETPTAHVFKADVPGLKKGDVKVELEDSRVL</sequence>
<dbReference type="InterPro" id="IPR031107">
    <property type="entry name" value="Small_HSP"/>
</dbReference>
<evidence type="ECO:0000313" key="5">
    <source>
        <dbReference type="EMBL" id="KAK9291947.1"/>
    </source>
</evidence>
<comment type="caution">
    <text evidence="5">The sequence shown here is derived from an EMBL/GenBank/DDBJ whole genome shotgun (WGS) entry which is preliminary data.</text>
</comment>
<protein>
    <recommendedName>
        <fullName evidence="4">SHSP domain-containing protein</fullName>
    </recommendedName>
</protein>
<feature type="domain" description="SHSP" evidence="4">
    <location>
        <begin position="22"/>
        <end position="64"/>
    </location>
</feature>
<comment type="similarity">
    <text evidence="2 3">Belongs to the small heat shock protein (HSP20) family.</text>
</comment>
<dbReference type="SUPFAM" id="SSF49764">
    <property type="entry name" value="HSP20-like chaperones"/>
    <property type="match status" value="1"/>
</dbReference>